<proteinExistence type="predicted"/>
<evidence type="ECO:0000256" key="4">
    <source>
        <dbReference type="ARBA" id="ARBA00023239"/>
    </source>
</evidence>
<sequence>MTQRGAVFIGPAVVNLDFPAPDQAVLPGVLWGSIDAFPSPAYWAYQVLARRLEVSMVNYKLGNTLKEEVAACLLGGHGIPAAVGMAAFRKLKALGAFEHTAPTEDHLYAWLSEPIDTGKKIVRYRFARQKSRYLAAALSKLESENPPLDTGRLLRDWLLTIPGIGYKTASWIARNWLRADDVAILDIHILRAGLLAGFFPDDLTVERDYLKLEALFLQFSEAMGVKASELDALIWYEMQASSETVFSLIDNWRGQPLSKLKIRSSGTNNRQSNSRQTVLQF</sequence>
<evidence type="ECO:0000313" key="9">
    <source>
        <dbReference type="Proteomes" id="UP000032869"/>
    </source>
</evidence>
<evidence type="ECO:0000256" key="2">
    <source>
        <dbReference type="ARBA" id="ARBA00022801"/>
    </source>
</evidence>
<keyword evidence="6" id="KW-0326">Glycosidase</keyword>
<dbReference type="InterPro" id="IPR012092">
    <property type="entry name" value="DNA_glyclase/AP_lyase_Ogg"/>
</dbReference>
<evidence type="ECO:0000313" key="8">
    <source>
        <dbReference type="EMBL" id="KFX12323.1"/>
    </source>
</evidence>
<evidence type="ECO:0000256" key="5">
    <source>
        <dbReference type="ARBA" id="ARBA00023268"/>
    </source>
</evidence>
<comment type="caution">
    <text evidence="8">The sequence shown here is derived from an EMBL/GenBank/DDBJ whole genome shotgun (WGS) entry which is preliminary data.</text>
</comment>
<keyword evidence="2" id="KW-0378">Hydrolase</keyword>
<reference evidence="8 9" key="1">
    <citation type="submission" date="2014-08" db="EMBL/GenBank/DDBJ databases">
        <title>Genome sequences of NCPPB Pectobacterium isolates.</title>
        <authorList>
            <person name="Glover R.H."/>
            <person name="Sapp M."/>
            <person name="Elphinstone J."/>
        </authorList>
    </citation>
    <scope>NUCLEOTIDE SEQUENCE [LARGE SCALE GENOMIC DNA]</scope>
    <source>
        <strain evidence="8 9">NCPPB 2793</strain>
    </source>
</reference>
<dbReference type="SMART" id="SM00478">
    <property type="entry name" value="ENDO3c"/>
    <property type="match status" value="1"/>
</dbReference>
<organism evidence="8 9">
    <name type="scientific">Pectobacterium betavasculorum</name>
    <dbReference type="NCBI Taxonomy" id="55207"/>
    <lineage>
        <taxon>Bacteria</taxon>
        <taxon>Pseudomonadati</taxon>
        <taxon>Pseudomonadota</taxon>
        <taxon>Gammaproteobacteria</taxon>
        <taxon>Enterobacterales</taxon>
        <taxon>Pectobacteriaceae</taxon>
        <taxon>Pectobacterium</taxon>
    </lineage>
</organism>
<name>A0ABR4UU45_9GAMM</name>
<accession>A0ABR4UU45</accession>
<evidence type="ECO:0000256" key="1">
    <source>
        <dbReference type="ARBA" id="ARBA00022763"/>
    </source>
</evidence>
<evidence type="ECO:0000256" key="3">
    <source>
        <dbReference type="ARBA" id="ARBA00023204"/>
    </source>
</evidence>
<dbReference type="EMBL" id="JQHL01000027">
    <property type="protein sequence ID" value="KFX12323.1"/>
    <property type="molecule type" value="Genomic_DNA"/>
</dbReference>
<dbReference type="InterPro" id="IPR023170">
    <property type="entry name" value="HhH_base_excis_C"/>
</dbReference>
<feature type="domain" description="HhH-GPD" evidence="7">
    <location>
        <begin position="94"/>
        <end position="239"/>
    </location>
</feature>
<dbReference type="Proteomes" id="UP000032869">
    <property type="component" value="Unassembled WGS sequence"/>
</dbReference>
<keyword evidence="3" id="KW-0234">DNA repair</keyword>
<keyword evidence="1" id="KW-0227">DNA damage</keyword>
<dbReference type="InterPro" id="IPR011257">
    <property type="entry name" value="DNA_glycosylase"/>
</dbReference>
<protein>
    <submittedName>
        <fullName evidence="8">8-oxoguanine DNA glycosylase</fullName>
    </submittedName>
</protein>
<dbReference type="Pfam" id="PF22175">
    <property type="entry name" value="Ogg-HhH"/>
    <property type="match status" value="1"/>
</dbReference>
<keyword evidence="5" id="KW-0511">Multifunctional enzyme</keyword>
<evidence type="ECO:0000259" key="7">
    <source>
        <dbReference type="SMART" id="SM00478"/>
    </source>
</evidence>
<dbReference type="Gene3D" id="1.10.340.30">
    <property type="entry name" value="Hypothetical protein, domain 2"/>
    <property type="match status" value="1"/>
</dbReference>
<evidence type="ECO:0000256" key="6">
    <source>
        <dbReference type="ARBA" id="ARBA00023295"/>
    </source>
</evidence>
<dbReference type="InterPro" id="IPR003265">
    <property type="entry name" value="HhH-GPD_domain"/>
</dbReference>
<gene>
    <name evidence="8" type="ORF">JV35_20580</name>
</gene>
<dbReference type="SUPFAM" id="SSF48150">
    <property type="entry name" value="DNA-glycosylase"/>
    <property type="match status" value="1"/>
</dbReference>
<dbReference type="Gene3D" id="1.10.1670.10">
    <property type="entry name" value="Helix-hairpin-Helix base-excision DNA repair enzymes (C-terminal)"/>
    <property type="match status" value="1"/>
</dbReference>
<keyword evidence="9" id="KW-1185">Reference proteome</keyword>
<keyword evidence="4" id="KW-0456">Lyase</keyword>